<proteinExistence type="inferred from homology"/>
<gene>
    <name evidence="5" type="ORF">L9F63_007404</name>
</gene>
<evidence type="ECO:0008006" key="7">
    <source>
        <dbReference type="Google" id="ProtNLM"/>
    </source>
</evidence>
<keyword evidence="3 4" id="KW-0802">TPR repeat</keyword>
<dbReference type="InterPro" id="IPR019734">
    <property type="entry name" value="TPR_rpt"/>
</dbReference>
<comment type="caution">
    <text evidence="5">The sequence shown here is derived from an EMBL/GenBank/DDBJ whole genome shotgun (WGS) entry which is preliminary data.</text>
</comment>
<feature type="repeat" description="TPR" evidence="4">
    <location>
        <begin position="80"/>
        <end position="113"/>
    </location>
</feature>
<accession>A0AAD8E3D7</accession>
<reference evidence="5" key="1">
    <citation type="journal article" date="2023" name="IScience">
        <title>Live-bearing cockroach genome reveals convergent evolutionary mechanisms linked to viviparity in insects and beyond.</title>
        <authorList>
            <person name="Fouks B."/>
            <person name="Harrison M.C."/>
            <person name="Mikhailova A.A."/>
            <person name="Marchal E."/>
            <person name="English S."/>
            <person name="Carruthers M."/>
            <person name="Jennings E.C."/>
            <person name="Chiamaka E.L."/>
            <person name="Frigard R.A."/>
            <person name="Pippel M."/>
            <person name="Attardo G.M."/>
            <person name="Benoit J.B."/>
            <person name="Bornberg-Bauer E."/>
            <person name="Tobe S.S."/>
        </authorList>
    </citation>
    <scope>NUCLEOTIDE SEQUENCE</scope>
    <source>
        <strain evidence="5">Stay&amp;Tobe</strain>
    </source>
</reference>
<dbReference type="SUPFAM" id="SSF48452">
    <property type="entry name" value="TPR-like"/>
    <property type="match status" value="1"/>
</dbReference>
<evidence type="ECO:0000313" key="6">
    <source>
        <dbReference type="Proteomes" id="UP001233999"/>
    </source>
</evidence>
<dbReference type="PANTHER" id="PTHR21405:SF0">
    <property type="entry name" value="TETRATRICOPEPTIDE REPEAT PROTEIN 36"/>
    <property type="match status" value="1"/>
</dbReference>
<organism evidence="5 6">
    <name type="scientific">Diploptera punctata</name>
    <name type="common">Pacific beetle cockroach</name>
    <dbReference type="NCBI Taxonomy" id="6984"/>
    <lineage>
        <taxon>Eukaryota</taxon>
        <taxon>Metazoa</taxon>
        <taxon>Ecdysozoa</taxon>
        <taxon>Arthropoda</taxon>
        <taxon>Hexapoda</taxon>
        <taxon>Insecta</taxon>
        <taxon>Pterygota</taxon>
        <taxon>Neoptera</taxon>
        <taxon>Polyneoptera</taxon>
        <taxon>Dictyoptera</taxon>
        <taxon>Blattodea</taxon>
        <taxon>Blaberoidea</taxon>
        <taxon>Blaberidae</taxon>
        <taxon>Diplopterinae</taxon>
        <taxon>Diploptera</taxon>
    </lineage>
</organism>
<name>A0AAD8E3D7_DIPPU</name>
<dbReference type="PROSITE" id="PS50005">
    <property type="entry name" value="TPR"/>
    <property type="match status" value="1"/>
</dbReference>
<sequence>MTSEHDKAVLNSIFNPLLPVGECIQEEDLPDTLQDDENDIVNIEEVKQLELEGVRAAEKGDVDTAIYIFTKVINKASNWASGYNNRAQAYRLKGNLNDAIKDLNEAITLSRGQGKSGCQALCQRGIIYRKEGNDDLAKQDFEAAARLGSQFAKSQLVDMNPYAALCNQMLHDVMTKLQA</sequence>
<dbReference type="InterPro" id="IPR011990">
    <property type="entry name" value="TPR-like_helical_dom_sf"/>
</dbReference>
<evidence type="ECO:0000256" key="1">
    <source>
        <dbReference type="ARBA" id="ARBA00006995"/>
    </source>
</evidence>
<dbReference type="PANTHER" id="PTHR21405">
    <property type="entry name" value="CDNA SEQUENCE BC021608"/>
    <property type="match status" value="1"/>
</dbReference>
<dbReference type="Pfam" id="PF00515">
    <property type="entry name" value="TPR_1"/>
    <property type="match status" value="1"/>
</dbReference>
<evidence type="ECO:0000256" key="4">
    <source>
        <dbReference type="PROSITE-ProRule" id="PRU00339"/>
    </source>
</evidence>
<keyword evidence="2" id="KW-0677">Repeat</keyword>
<dbReference type="GO" id="GO:0006570">
    <property type="term" value="P:tyrosine metabolic process"/>
    <property type="evidence" value="ECO:0007669"/>
    <property type="project" value="TreeGrafter"/>
</dbReference>
<dbReference type="SMART" id="SM00028">
    <property type="entry name" value="TPR"/>
    <property type="match status" value="2"/>
</dbReference>
<keyword evidence="6" id="KW-1185">Reference proteome</keyword>
<dbReference type="InterPro" id="IPR038906">
    <property type="entry name" value="TTC36"/>
</dbReference>
<protein>
    <recommendedName>
        <fullName evidence="7">Tetratricopeptide repeat protein 36</fullName>
    </recommendedName>
</protein>
<reference evidence="5" key="2">
    <citation type="submission" date="2023-05" db="EMBL/GenBank/DDBJ databases">
        <authorList>
            <person name="Fouks B."/>
        </authorList>
    </citation>
    <scope>NUCLEOTIDE SEQUENCE</scope>
    <source>
        <strain evidence="5">Stay&amp;Tobe</strain>
        <tissue evidence="5">Testes</tissue>
    </source>
</reference>
<comment type="similarity">
    <text evidence="1">Belongs to the TTC36 family.</text>
</comment>
<dbReference type="Pfam" id="PF13181">
    <property type="entry name" value="TPR_8"/>
    <property type="match status" value="1"/>
</dbReference>
<dbReference type="Proteomes" id="UP001233999">
    <property type="component" value="Unassembled WGS sequence"/>
</dbReference>
<dbReference type="FunFam" id="1.25.40.10:FF:000213">
    <property type="entry name" value="Tetratricopeptide repeat domain 36"/>
    <property type="match status" value="1"/>
</dbReference>
<dbReference type="Gene3D" id="1.25.40.10">
    <property type="entry name" value="Tetratricopeptide repeat domain"/>
    <property type="match status" value="1"/>
</dbReference>
<evidence type="ECO:0000256" key="3">
    <source>
        <dbReference type="ARBA" id="ARBA00022803"/>
    </source>
</evidence>
<dbReference type="EMBL" id="JASPKZ010009821">
    <property type="protein sequence ID" value="KAJ9575758.1"/>
    <property type="molecule type" value="Genomic_DNA"/>
</dbReference>
<evidence type="ECO:0000313" key="5">
    <source>
        <dbReference type="EMBL" id="KAJ9575758.1"/>
    </source>
</evidence>
<dbReference type="AlphaFoldDB" id="A0AAD8E3D7"/>
<evidence type="ECO:0000256" key="2">
    <source>
        <dbReference type="ARBA" id="ARBA00022737"/>
    </source>
</evidence>